<feature type="signal peptide" evidence="2">
    <location>
        <begin position="1"/>
        <end position="19"/>
    </location>
</feature>
<dbReference type="EMBL" id="SLZQ01000005">
    <property type="protein sequence ID" value="TCS37014.1"/>
    <property type="molecule type" value="Genomic_DNA"/>
</dbReference>
<evidence type="ECO:0000313" key="3">
    <source>
        <dbReference type="EMBL" id="TCS37014.1"/>
    </source>
</evidence>
<dbReference type="PROSITE" id="PS51257">
    <property type="entry name" value="PROKAR_LIPOPROTEIN"/>
    <property type="match status" value="1"/>
</dbReference>
<feature type="region of interest" description="Disordered" evidence="1">
    <location>
        <begin position="20"/>
        <end position="59"/>
    </location>
</feature>
<evidence type="ECO:0008006" key="5">
    <source>
        <dbReference type="Google" id="ProtNLM"/>
    </source>
</evidence>
<name>A0A4R3HW59_PAULE</name>
<dbReference type="Proteomes" id="UP000295382">
    <property type="component" value="Unassembled WGS sequence"/>
</dbReference>
<feature type="compositionally biased region" description="Low complexity" evidence="1">
    <location>
        <begin position="24"/>
        <end position="54"/>
    </location>
</feature>
<proteinExistence type="predicted"/>
<gene>
    <name evidence="3" type="ORF">EDC30_105237</name>
</gene>
<accession>A0A4R3HW59</accession>
<feature type="chain" id="PRO_5020241220" description="Lipoprotein" evidence="2">
    <location>
        <begin position="20"/>
        <end position="74"/>
    </location>
</feature>
<comment type="caution">
    <text evidence="3">The sequence shown here is derived from an EMBL/GenBank/DDBJ whole genome shotgun (WGS) entry which is preliminary data.</text>
</comment>
<evidence type="ECO:0000256" key="1">
    <source>
        <dbReference type="SAM" id="MobiDB-lite"/>
    </source>
</evidence>
<keyword evidence="4" id="KW-1185">Reference proteome</keyword>
<keyword evidence="2" id="KW-0732">Signal</keyword>
<dbReference type="AlphaFoldDB" id="A0A4R3HW59"/>
<evidence type="ECO:0000256" key="2">
    <source>
        <dbReference type="SAM" id="SignalP"/>
    </source>
</evidence>
<evidence type="ECO:0000313" key="4">
    <source>
        <dbReference type="Proteomes" id="UP000295382"/>
    </source>
</evidence>
<protein>
    <recommendedName>
        <fullName evidence="5">Lipoprotein</fullName>
    </recommendedName>
</protein>
<reference evidence="3 4" key="1">
    <citation type="submission" date="2019-03" db="EMBL/GenBank/DDBJ databases">
        <title>Genomic Encyclopedia of Type Strains, Phase IV (KMG-IV): sequencing the most valuable type-strain genomes for metagenomic binning, comparative biology and taxonomic classification.</title>
        <authorList>
            <person name="Goeker M."/>
        </authorList>
    </citation>
    <scope>NUCLEOTIDE SEQUENCE [LARGE SCALE GENOMIC DNA]</scope>
    <source>
        <strain evidence="3 4">DSM 7445</strain>
    </source>
</reference>
<organism evidence="3 4">
    <name type="scientific">Paucimonas lemoignei</name>
    <name type="common">Pseudomonas lemoignei</name>
    <dbReference type="NCBI Taxonomy" id="29443"/>
    <lineage>
        <taxon>Bacteria</taxon>
        <taxon>Pseudomonadati</taxon>
        <taxon>Pseudomonadota</taxon>
        <taxon>Betaproteobacteria</taxon>
        <taxon>Burkholderiales</taxon>
        <taxon>Burkholderiaceae</taxon>
        <taxon>Paucimonas</taxon>
    </lineage>
</organism>
<sequence>MKKVFVILAVIVMAGCSNMHMPGHSRSSGSTSSSNIGSSSMSSDTQSQSSGMYSDRASMNPYSADAVAPTMYLP</sequence>